<dbReference type="PANTHER" id="PTHR35093">
    <property type="entry name" value="OUTER MEMBRANE PROTEIN NMB0088-RELATED"/>
    <property type="match status" value="1"/>
</dbReference>
<evidence type="ECO:0000256" key="2">
    <source>
        <dbReference type="ARBA" id="ARBA00022452"/>
    </source>
</evidence>
<keyword evidence="4" id="KW-0732">Signal</keyword>
<dbReference type="EMBL" id="UOFU01000161">
    <property type="protein sequence ID" value="VAW99127.1"/>
    <property type="molecule type" value="Genomic_DNA"/>
</dbReference>
<keyword evidence="3" id="KW-0812">Transmembrane</keyword>
<dbReference type="Pfam" id="PF03349">
    <property type="entry name" value="Toluene_X"/>
    <property type="match status" value="1"/>
</dbReference>
<dbReference type="AlphaFoldDB" id="A0A3B1AI48"/>
<protein>
    <recommendedName>
        <fullName evidence="8">Facilitator of salicylate uptake</fullName>
    </recommendedName>
</protein>
<feature type="non-terminal residue" evidence="7">
    <location>
        <position position="1"/>
    </location>
</feature>
<name>A0A3B1AI48_9ZZZZ</name>
<sequence length="449" mass="47216">PIAGGMGGAAFAYDNGTAAVMNNPATLGMMEEGSRLDVAVGSLGPDISSAMDGMPDADSSATAFYMPAVGWVKRRGALAYGVGVFAQGGMGTEYDANSFLAAGSNETVRSEVGLGRFLIPLSYRVNDRFNIAGSLDYVWASMDLKMALSGAQFGDMLAPAYGGTQEYGTTSGSMVDSMMGMVGTALDPTGPVNWARFDFSNNSAFLGEAYGNGFAGKLGFTYRIGSRWTVGATYHAKTRLGDMTTGNAKVSMNVNMDLGLAGGGASTGYTAVAIPVSGKISVKNFQWPETYGIGAAFQATDRIMIAADVKRIGWASVMKNFEMSFVADATQANPLAAGFAGQTLDAVMFQDWEDQTVIALGASFQTTEELVLRVGYNGSTNPVPDKYLNPLFPATIENNYTFGGGYEINSSSSVNASFTYSPEVSATSGQGVTVSHSQINWQVMYSHLF</sequence>
<organism evidence="7">
    <name type="scientific">hydrothermal vent metagenome</name>
    <dbReference type="NCBI Taxonomy" id="652676"/>
    <lineage>
        <taxon>unclassified sequences</taxon>
        <taxon>metagenomes</taxon>
        <taxon>ecological metagenomes</taxon>
    </lineage>
</organism>
<evidence type="ECO:0000256" key="3">
    <source>
        <dbReference type="ARBA" id="ARBA00022692"/>
    </source>
</evidence>
<evidence type="ECO:0000256" key="1">
    <source>
        <dbReference type="ARBA" id="ARBA00004571"/>
    </source>
</evidence>
<accession>A0A3B1AI48</accession>
<keyword evidence="5" id="KW-0472">Membrane</keyword>
<dbReference type="InterPro" id="IPR005017">
    <property type="entry name" value="OMPP1/FadL/TodX"/>
</dbReference>
<evidence type="ECO:0000256" key="5">
    <source>
        <dbReference type="ARBA" id="ARBA00023136"/>
    </source>
</evidence>
<comment type="subcellular location">
    <subcellularLocation>
        <location evidence="1">Cell outer membrane</location>
        <topology evidence="1">Multi-pass membrane protein</topology>
    </subcellularLocation>
</comment>
<dbReference type="Gene3D" id="2.40.160.60">
    <property type="entry name" value="Outer membrane protein transport protein (OMPP1/FadL/TodX)"/>
    <property type="match status" value="1"/>
</dbReference>
<dbReference type="GO" id="GO:0009279">
    <property type="term" value="C:cell outer membrane"/>
    <property type="evidence" value="ECO:0007669"/>
    <property type="project" value="UniProtKB-SubCell"/>
</dbReference>
<evidence type="ECO:0000256" key="6">
    <source>
        <dbReference type="ARBA" id="ARBA00023237"/>
    </source>
</evidence>
<dbReference type="PANTHER" id="PTHR35093:SF8">
    <property type="entry name" value="OUTER MEMBRANE PROTEIN NMB0088-RELATED"/>
    <property type="match status" value="1"/>
</dbReference>
<gene>
    <name evidence="7" type="ORF">MNBD_GAMMA20-2263</name>
</gene>
<dbReference type="GO" id="GO:0015483">
    <property type="term" value="F:long-chain fatty acid transporting porin activity"/>
    <property type="evidence" value="ECO:0007669"/>
    <property type="project" value="TreeGrafter"/>
</dbReference>
<evidence type="ECO:0000313" key="7">
    <source>
        <dbReference type="EMBL" id="VAW99127.1"/>
    </source>
</evidence>
<keyword evidence="6" id="KW-0998">Cell outer membrane</keyword>
<proteinExistence type="predicted"/>
<dbReference type="SUPFAM" id="SSF56935">
    <property type="entry name" value="Porins"/>
    <property type="match status" value="1"/>
</dbReference>
<evidence type="ECO:0000256" key="4">
    <source>
        <dbReference type="ARBA" id="ARBA00022729"/>
    </source>
</evidence>
<keyword evidence="2" id="KW-1134">Transmembrane beta strand</keyword>
<evidence type="ECO:0008006" key="8">
    <source>
        <dbReference type="Google" id="ProtNLM"/>
    </source>
</evidence>
<reference evidence="7" key="1">
    <citation type="submission" date="2018-06" db="EMBL/GenBank/DDBJ databases">
        <authorList>
            <person name="Zhirakovskaya E."/>
        </authorList>
    </citation>
    <scope>NUCLEOTIDE SEQUENCE</scope>
</reference>